<protein>
    <submittedName>
        <fullName evidence="1">Uncharacterized protein</fullName>
    </submittedName>
</protein>
<reference evidence="1 2" key="1">
    <citation type="submission" date="2015-09" db="EMBL/GenBank/DDBJ databases">
        <authorList>
            <consortium name="Pathogen Informatics"/>
        </authorList>
    </citation>
    <scope>NUCLEOTIDE SEQUENCE [LARGE SCALE GENOMIC DNA]</scope>
    <source>
        <strain evidence="1 2">2789STDY5834875</strain>
    </source>
</reference>
<dbReference type="AlphaFoldDB" id="A0A174YS84"/>
<dbReference type="Proteomes" id="UP000095621">
    <property type="component" value="Unassembled WGS sequence"/>
</dbReference>
<organism evidence="1 2">
    <name type="scientific">Lachnospira eligens</name>
    <dbReference type="NCBI Taxonomy" id="39485"/>
    <lineage>
        <taxon>Bacteria</taxon>
        <taxon>Bacillati</taxon>
        <taxon>Bacillota</taxon>
        <taxon>Clostridia</taxon>
        <taxon>Lachnospirales</taxon>
        <taxon>Lachnospiraceae</taxon>
        <taxon>Lachnospira</taxon>
    </lineage>
</organism>
<accession>A0A174YS84</accession>
<sequence length="83" mass="9454">MKQNNPCYLFGMYGPDTGFVIINAINDTYTGTPIVISCEEYNSAVLLDTPDDIVYLYRLAQESPLLYAELACTPVDYRNMWML</sequence>
<evidence type="ECO:0000313" key="1">
    <source>
        <dbReference type="EMBL" id="CUQ77965.1"/>
    </source>
</evidence>
<gene>
    <name evidence="1" type="ORF">ERS852490_01824</name>
</gene>
<dbReference type="EMBL" id="CZBU01000004">
    <property type="protein sequence ID" value="CUQ77965.1"/>
    <property type="molecule type" value="Genomic_DNA"/>
</dbReference>
<evidence type="ECO:0000313" key="2">
    <source>
        <dbReference type="Proteomes" id="UP000095621"/>
    </source>
</evidence>
<dbReference type="RefSeq" id="WP_242865588.1">
    <property type="nucleotide sequence ID" value="NZ_CZBU01000004.1"/>
</dbReference>
<proteinExistence type="predicted"/>
<name>A0A174YS84_9FIRM</name>